<keyword evidence="1" id="KW-0812">Transmembrane</keyword>
<feature type="non-terminal residue" evidence="2">
    <location>
        <position position="1"/>
    </location>
</feature>
<comment type="caution">
    <text evidence="2">The sequence shown here is derived from an EMBL/GenBank/DDBJ whole genome shotgun (WGS) entry which is preliminary data.</text>
</comment>
<dbReference type="Proteomes" id="UP000571701">
    <property type="component" value="Unassembled WGS sequence"/>
</dbReference>
<sequence length="65" mass="6391">PGAQDRALANGAMAQTGNIGNTLGTPVLFALASLGGHGVMMATLCALLLAGAAAHWGLHLARRAA</sequence>
<feature type="transmembrane region" description="Helical" evidence="1">
    <location>
        <begin position="38"/>
        <end position="58"/>
    </location>
</feature>
<keyword evidence="1" id="KW-0472">Membrane</keyword>
<reference evidence="2 3" key="1">
    <citation type="submission" date="2020-07" db="EMBL/GenBank/DDBJ databases">
        <title>Vibrio marinisediminis sp. nov., isolated from marine sediment.</title>
        <authorList>
            <person name="Ji X."/>
        </authorList>
    </citation>
    <scope>NUCLEOTIDE SEQUENCE [LARGE SCALE GENOMIC DNA]</scope>
    <source>
        <strain evidence="2 3">404</strain>
    </source>
</reference>
<accession>A0A7W2FV29</accession>
<evidence type="ECO:0000313" key="2">
    <source>
        <dbReference type="EMBL" id="MBA5764758.1"/>
    </source>
</evidence>
<dbReference type="AlphaFoldDB" id="A0A7W2FV29"/>
<evidence type="ECO:0000313" key="3">
    <source>
        <dbReference type="Proteomes" id="UP000571701"/>
    </source>
</evidence>
<name>A0A7W2FV29_9VIBR</name>
<keyword evidence="3" id="KW-1185">Reference proteome</keyword>
<organism evidence="2 3">
    <name type="scientific">Vibrio marinisediminis</name>
    <dbReference type="NCBI Taxonomy" id="2758441"/>
    <lineage>
        <taxon>Bacteria</taxon>
        <taxon>Pseudomonadati</taxon>
        <taxon>Pseudomonadota</taxon>
        <taxon>Gammaproteobacteria</taxon>
        <taxon>Vibrionales</taxon>
        <taxon>Vibrionaceae</taxon>
        <taxon>Vibrio</taxon>
    </lineage>
</organism>
<dbReference type="EMBL" id="JACFYF010000132">
    <property type="protein sequence ID" value="MBA5764758.1"/>
    <property type="molecule type" value="Genomic_DNA"/>
</dbReference>
<dbReference type="SUPFAM" id="SSF103473">
    <property type="entry name" value="MFS general substrate transporter"/>
    <property type="match status" value="1"/>
</dbReference>
<gene>
    <name evidence="2" type="ORF">H2O73_20640</name>
</gene>
<proteinExistence type="predicted"/>
<keyword evidence="1" id="KW-1133">Transmembrane helix</keyword>
<protein>
    <submittedName>
        <fullName evidence="2">MFS transporter</fullName>
    </submittedName>
</protein>
<evidence type="ECO:0000256" key="1">
    <source>
        <dbReference type="SAM" id="Phobius"/>
    </source>
</evidence>
<dbReference type="InterPro" id="IPR036259">
    <property type="entry name" value="MFS_trans_sf"/>
</dbReference>